<dbReference type="OrthoDB" id="412788at2759"/>
<dbReference type="EMBL" id="KL198006">
    <property type="protein sequence ID" value="KDQ30822.1"/>
    <property type="molecule type" value="Genomic_DNA"/>
</dbReference>
<dbReference type="InterPro" id="IPR036249">
    <property type="entry name" value="Thioredoxin-like_sf"/>
</dbReference>
<evidence type="ECO:0000256" key="1">
    <source>
        <dbReference type="ARBA" id="ARBA00007409"/>
    </source>
</evidence>
<dbReference type="Gene3D" id="3.40.30.10">
    <property type="entry name" value="Glutaredoxin"/>
    <property type="match status" value="1"/>
</dbReference>
<accession>A0A067P375</accession>
<protein>
    <recommendedName>
        <fullName evidence="2">GST N-terminal domain-containing protein</fullName>
    </recommendedName>
</protein>
<organism evidence="3 4">
    <name type="scientific">Pleurotus ostreatus (strain PC15)</name>
    <name type="common">Oyster mushroom</name>
    <dbReference type="NCBI Taxonomy" id="1137138"/>
    <lineage>
        <taxon>Eukaryota</taxon>
        <taxon>Fungi</taxon>
        <taxon>Dikarya</taxon>
        <taxon>Basidiomycota</taxon>
        <taxon>Agaricomycotina</taxon>
        <taxon>Agaricomycetes</taxon>
        <taxon>Agaricomycetidae</taxon>
        <taxon>Agaricales</taxon>
        <taxon>Pleurotineae</taxon>
        <taxon>Pleurotaceae</taxon>
        <taxon>Pleurotus</taxon>
    </lineage>
</organism>
<feature type="domain" description="GST N-terminal" evidence="2">
    <location>
        <begin position="6"/>
        <end position="102"/>
    </location>
</feature>
<dbReference type="InterPro" id="IPR004045">
    <property type="entry name" value="Glutathione_S-Trfase_N"/>
</dbReference>
<name>A0A067P375_PLEO1</name>
<proteinExistence type="inferred from homology"/>
<dbReference type="SUPFAM" id="SSF47616">
    <property type="entry name" value="GST C-terminal domain-like"/>
    <property type="match status" value="1"/>
</dbReference>
<evidence type="ECO:0000313" key="4">
    <source>
        <dbReference type="Proteomes" id="UP000027073"/>
    </source>
</evidence>
<dbReference type="SUPFAM" id="SSF52833">
    <property type="entry name" value="Thioredoxin-like"/>
    <property type="match status" value="1"/>
</dbReference>
<comment type="similarity">
    <text evidence="1">Belongs to the GST superfamily.</text>
</comment>
<reference evidence="4" key="1">
    <citation type="journal article" date="2014" name="Proc. Natl. Acad. Sci. U.S.A.">
        <title>Extensive sampling of basidiomycete genomes demonstrates inadequacy of the white-rot/brown-rot paradigm for wood decay fungi.</title>
        <authorList>
            <person name="Riley R."/>
            <person name="Salamov A.A."/>
            <person name="Brown D.W."/>
            <person name="Nagy L.G."/>
            <person name="Floudas D."/>
            <person name="Held B.W."/>
            <person name="Levasseur A."/>
            <person name="Lombard V."/>
            <person name="Morin E."/>
            <person name="Otillar R."/>
            <person name="Lindquist E.A."/>
            <person name="Sun H."/>
            <person name="LaButti K.M."/>
            <person name="Schmutz J."/>
            <person name="Jabbour D."/>
            <person name="Luo H."/>
            <person name="Baker S.E."/>
            <person name="Pisabarro A.G."/>
            <person name="Walton J.D."/>
            <person name="Blanchette R.A."/>
            <person name="Henrissat B."/>
            <person name="Martin F."/>
            <person name="Cullen D."/>
            <person name="Hibbett D.S."/>
            <person name="Grigoriev I.V."/>
        </authorList>
    </citation>
    <scope>NUCLEOTIDE SEQUENCE [LARGE SCALE GENOMIC DNA]</scope>
    <source>
        <strain evidence="4">PC15</strain>
    </source>
</reference>
<dbReference type="VEuPathDB" id="FungiDB:PLEOSDRAFT_1062802"/>
<dbReference type="PROSITE" id="PS50404">
    <property type="entry name" value="GST_NTER"/>
    <property type="match status" value="1"/>
</dbReference>
<dbReference type="CDD" id="cd00299">
    <property type="entry name" value="GST_C_family"/>
    <property type="match status" value="1"/>
</dbReference>
<evidence type="ECO:0000313" key="3">
    <source>
        <dbReference type="EMBL" id="KDQ30822.1"/>
    </source>
</evidence>
<dbReference type="InterPro" id="IPR036282">
    <property type="entry name" value="Glutathione-S-Trfase_C_sf"/>
</dbReference>
<dbReference type="Pfam" id="PF13409">
    <property type="entry name" value="GST_N_2"/>
    <property type="match status" value="1"/>
</dbReference>
<sequence>MSTQVPKAVLYYSTEDPWSAVALLALEEKGYGRDELDLRVVDIGKGEHFKPTFLRLNPKATVPTLIVPLQKTLSEDVESRYKAITDSVAIADFLDKSRSALSRTHTTSALPAPVLTPATIAFASTSRIIINDILHGDDADPTALKYLDATDDASLLILSKEVLPLLTGQHLTLSQLLSDAEGGDVHVSEKVKGLWRQRKSEVDAYLEIFSHADKPSSGLDLELKQKRDEYFARAKLAWELKLKESMSMLSKEMIGPYVLGDQLSVADLHLMAWLARMIKLTGGSFSDDGNTAIAKLENRVGNGFKLPQDYHLSELQRQEGASAATQSKLAAFWDAVRERASWKKVYGNGLY</sequence>
<dbReference type="STRING" id="1137138.A0A067P375"/>
<evidence type="ECO:0000259" key="2">
    <source>
        <dbReference type="PROSITE" id="PS50404"/>
    </source>
</evidence>
<dbReference type="AlphaFoldDB" id="A0A067P375"/>
<dbReference type="Gene3D" id="1.20.1050.10">
    <property type="match status" value="1"/>
</dbReference>
<dbReference type="Proteomes" id="UP000027073">
    <property type="component" value="Unassembled WGS sequence"/>
</dbReference>
<dbReference type="PANTHER" id="PTHR44051">
    <property type="entry name" value="GLUTATHIONE S-TRANSFERASE-RELATED"/>
    <property type="match status" value="1"/>
</dbReference>
<dbReference type="PANTHER" id="PTHR44051:SF8">
    <property type="entry name" value="GLUTATHIONE S-TRANSFERASE GSTA"/>
    <property type="match status" value="1"/>
</dbReference>
<dbReference type="InParanoid" id="A0A067P375"/>
<dbReference type="HOGENOM" id="CLU_063115_0_0_1"/>
<gene>
    <name evidence="3" type="ORF">PLEOSDRAFT_1062802</name>
</gene>